<protein>
    <submittedName>
        <fullName evidence="1">Uncharacterized protein</fullName>
    </submittedName>
</protein>
<evidence type="ECO:0000313" key="1">
    <source>
        <dbReference type="EMBL" id="OEJ69712.1"/>
    </source>
</evidence>
<dbReference type="AlphaFoldDB" id="A0A1E5QCJ4"/>
<reference evidence="2" key="1">
    <citation type="submission" date="2016-07" db="EMBL/GenBank/DDBJ databases">
        <authorList>
            <person name="Florea S."/>
            <person name="Webb J.S."/>
            <person name="Jaromczyk J."/>
            <person name="Schardl C.L."/>
        </authorList>
    </citation>
    <scope>NUCLEOTIDE SEQUENCE [LARGE SCALE GENOMIC DNA]</scope>
    <source>
        <strain evidence="2">MV-1</strain>
    </source>
</reference>
<dbReference type="Proteomes" id="UP000095347">
    <property type="component" value="Unassembled WGS sequence"/>
</dbReference>
<comment type="caution">
    <text evidence="1">The sequence shown here is derived from an EMBL/GenBank/DDBJ whole genome shotgun (WGS) entry which is preliminary data.</text>
</comment>
<organism evidence="1 2">
    <name type="scientific">Magnetovibrio blakemorei</name>
    <dbReference type="NCBI Taxonomy" id="28181"/>
    <lineage>
        <taxon>Bacteria</taxon>
        <taxon>Pseudomonadati</taxon>
        <taxon>Pseudomonadota</taxon>
        <taxon>Alphaproteobacteria</taxon>
        <taxon>Rhodospirillales</taxon>
        <taxon>Magnetovibrionaceae</taxon>
        <taxon>Magnetovibrio</taxon>
    </lineage>
</organism>
<proteinExistence type="predicted"/>
<accession>A0A1E5QCJ4</accession>
<name>A0A1E5QCJ4_9PROT</name>
<sequence length="120" mass="13434">MRTPEGRFLPFLELDPEELGLNKVGGVFLIWHGGVRPQWVYAGHGKDLASAFHQAGNNKDISYYDNNGGLFVAWALVKEPYRAGVVKYLDQSFKTLVENTTDFNDNTDPIPVLPPSAKKR</sequence>
<keyword evidence="2" id="KW-1185">Reference proteome</keyword>
<evidence type="ECO:0000313" key="2">
    <source>
        <dbReference type="Proteomes" id="UP000095347"/>
    </source>
</evidence>
<dbReference type="EMBL" id="MCGG01000002">
    <property type="protein sequence ID" value="OEJ69712.1"/>
    <property type="molecule type" value="Genomic_DNA"/>
</dbReference>
<gene>
    <name evidence="1" type="ORF">BEN30_02050</name>
</gene>